<accession>C3Y2C2</accession>
<dbReference type="EMBL" id="GG666480">
    <property type="protein sequence ID" value="EEN66012.1"/>
    <property type="molecule type" value="Genomic_DNA"/>
</dbReference>
<organism>
    <name type="scientific">Branchiostoma floridae</name>
    <name type="common">Florida lancelet</name>
    <name type="synonym">Amphioxus</name>
    <dbReference type="NCBI Taxonomy" id="7739"/>
    <lineage>
        <taxon>Eukaryota</taxon>
        <taxon>Metazoa</taxon>
        <taxon>Chordata</taxon>
        <taxon>Cephalochordata</taxon>
        <taxon>Leptocardii</taxon>
        <taxon>Amphioxiformes</taxon>
        <taxon>Branchiostomatidae</taxon>
        <taxon>Branchiostoma</taxon>
    </lineage>
</organism>
<feature type="compositionally biased region" description="Low complexity" evidence="1">
    <location>
        <begin position="43"/>
        <end position="57"/>
    </location>
</feature>
<dbReference type="InParanoid" id="C3Y2C2"/>
<feature type="region of interest" description="Disordered" evidence="1">
    <location>
        <begin position="33"/>
        <end position="57"/>
    </location>
</feature>
<feature type="region of interest" description="Disordered" evidence="1">
    <location>
        <begin position="120"/>
        <end position="141"/>
    </location>
</feature>
<feature type="non-terminal residue" evidence="2">
    <location>
        <position position="326"/>
    </location>
</feature>
<proteinExistence type="predicted"/>
<name>C3Y2C2_BRAFL</name>
<evidence type="ECO:0000313" key="2">
    <source>
        <dbReference type="EMBL" id="EEN66012.1"/>
    </source>
</evidence>
<gene>
    <name evidence="2" type="ORF">BRAFLDRAFT_105438</name>
</gene>
<dbReference type="AlphaFoldDB" id="C3Y2C2"/>
<evidence type="ECO:0000256" key="1">
    <source>
        <dbReference type="SAM" id="MobiDB-lite"/>
    </source>
</evidence>
<protein>
    <submittedName>
        <fullName evidence="2">Uncharacterized protein</fullName>
    </submittedName>
</protein>
<reference evidence="2" key="1">
    <citation type="journal article" date="2008" name="Nature">
        <title>The amphioxus genome and the evolution of the chordate karyotype.</title>
        <authorList>
            <consortium name="US DOE Joint Genome Institute (JGI-PGF)"/>
            <person name="Putnam N.H."/>
            <person name="Butts T."/>
            <person name="Ferrier D.E.K."/>
            <person name="Furlong R.F."/>
            <person name="Hellsten U."/>
            <person name="Kawashima T."/>
            <person name="Robinson-Rechavi M."/>
            <person name="Shoguchi E."/>
            <person name="Terry A."/>
            <person name="Yu J.-K."/>
            <person name="Benito-Gutierrez E.L."/>
            <person name="Dubchak I."/>
            <person name="Garcia-Fernandez J."/>
            <person name="Gibson-Brown J.J."/>
            <person name="Grigoriev I.V."/>
            <person name="Horton A.C."/>
            <person name="de Jong P.J."/>
            <person name="Jurka J."/>
            <person name="Kapitonov V.V."/>
            <person name="Kohara Y."/>
            <person name="Kuroki Y."/>
            <person name="Lindquist E."/>
            <person name="Lucas S."/>
            <person name="Osoegawa K."/>
            <person name="Pennacchio L.A."/>
            <person name="Salamov A.A."/>
            <person name="Satou Y."/>
            <person name="Sauka-Spengler T."/>
            <person name="Schmutz J."/>
            <person name="Shin-I T."/>
            <person name="Toyoda A."/>
            <person name="Bronner-Fraser M."/>
            <person name="Fujiyama A."/>
            <person name="Holland L.Z."/>
            <person name="Holland P.W.H."/>
            <person name="Satoh N."/>
            <person name="Rokhsar D.S."/>
        </authorList>
    </citation>
    <scope>NUCLEOTIDE SEQUENCE [LARGE SCALE GENOMIC DNA]</scope>
    <source>
        <strain evidence="2">S238N-H82</strain>
        <tissue evidence="2">Testes</tissue>
    </source>
</reference>
<sequence length="326" mass="36793">MFSTGRLIGTIVGGAVRNFTQRSAAVSQQLLDISSGGHGGESPGSRHGQTPPFPTTQAPAASLVNAVSTRLRWDRCHHAASILPFIRERHIAHPAVWEEVLTVDEMKTRLCNVSKASQVPHPKSVAEPQSLKDTGLSQDPVMPFQRRSVTNRASQSQKVSVRPVIKKATKQDARKAHAKVQAILDLAVTNSVHGGRRSWNREEDRVLGAYMVHLAASEVVLKEKVRHILKSREFNTEKMQKLMLALTTLNRVRKVKNIIGWYFRAVDRWESRGKCELEEEKLLMYLTLRLEDEADKLGVKKKRNWLENFRCFVSSIRELISVWHSG</sequence>